<dbReference type="Proteomes" id="UP000003491">
    <property type="component" value="Unassembled WGS sequence"/>
</dbReference>
<dbReference type="PATRIC" id="fig|525330.7.peg.1188"/>
<comment type="caution">
    <text evidence="1">The sequence shown here is derived from an EMBL/GenBank/DDBJ whole genome shotgun (WGS) entry which is preliminary data.</text>
</comment>
<gene>
    <name evidence="1" type="ORF">HMPREF0528_0061</name>
</gene>
<proteinExistence type="predicted"/>
<sequence>MFAENEGNYNIDGTNYPISTIWREVASTALALADLADWFDRYDKDGQNDNDEVVFVRKNSFEDGLDNE</sequence>
<dbReference type="RefSeq" id="WP_004895691.1">
    <property type="nucleotide sequence ID" value="NZ_AZCY01000005.1"/>
</dbReference>
<name>C2E2T7_LACJH</name>
<accession>C2E2T7</accession>
<organism evidence="1 2">
    <name type="scientific">Lactobacillus johnsonii ATCC 33200</name>
    <dbReference type="NCBI Taxonomy" id="525330"/>
    <lineage>
        <taxon>Bacteria</taxon>
        <taxon>Bacillati</taxon>
        <taxon>Bacillota</taxon>
        <taxon>Bacilli</taxon>
        <taxon>Lactobacillales</taxon>
        <taxon>Lactobacillaceae</taxon>
        <taxon>Lactobacillus</taxon>
    </lineage>
</organism>
<evidence type="ECO:0000313" key="1">
    <source>
        <dbReference type="EMBL" id="EEJ60837.1"/>
    </source>
</evidence>
<protein>
    <submittedName>
        <fullName evidence="1">Uncharacterized protein</fullName>
    </submittedName>
</protein>
<evidence type="ECO:0000313" key="2">
    <source>
        <dbReference type="Proteomes" id="UP000003491"/>
    </source>
</evidence>
<dbReference type="HOGENOM" id="CLU_2788660_0_0_9"/>
<reference evidence="1 2" key="1">
    <citation type="submission" date="2009-01" db="EMBL/GenBank/DDBJ databases">
        <authorList>
            <person name="Qin X."/>
            <person name="Bachman B."/>
            <person name="Battles P."/>
            <person name="Bell A."/>
            <person name="Bess C."/>
            <person name="Bickham C."/>
            <person name="Chaboub L."/>
            <person name="Chen D."/>
            <person name="Coyle M."/>
            <person name="Deiros D.R."/>
            <person name="Dinh H."/>
            <person name="Forbes L."/>
            <person name="Fowler G."/>
            <person name="Francisco L."/>
            <person name="Fu Q."/>
            <person name="Gubbala S."/>
            <person name="Hale W."/>
            <person name="Han Y."/>
            <person name="Hemphill L."/>
            <person name="Highlander S.K."/>
            <person name="Hirani K."/>
            <person name="Hogues M."/>
            <person name="Jackson L."/>
            <person name="Jakkamsetti A."/>
            <person name="Javaid M."/>
            <person name="Jiang H."/>
            <person name="Korchina V."/>
            <person name="Kovar C."/>
            <person name="Lara F."/>
            <person name="Lee S."/>
            <person name="Mata R."/>
            <person name="Mathew T."/>
            <person name="Moen C."/>
            <person name="Morales K."/>
            <person name="Munidasa M."/>
            <person name="Nazareth L."/>
            <person name="Ngo R."/>
            <person name="Nguyen L."/>
            <person name="Okwuonu G."/>
            <person name="Ongeri F."/>
            <person name="Patil S."/>
            <person name="Petrosino J."/>
            <person name="Pham C."/>
            <person name="Pham P."/>
            <person name="Pu L.-L."/>
            <person name="Puazo M."/>
            <person name="Raj R."/>
            <person name="Reid J."/>
            <person name="Rouhana J."/>
            <person name="Saada N."/>
            <person name="Shang Y."/>
            <person name="Simmons D."/>
            <person name="Thornton R."/>
            <person name="Warren J."/>
            <person name="Weissenberger G."/>
            <person name="Zhang J."/>
            <person name="Zhang L."/>
            <person name="Zhou C."/>
            <person name="Zhu D."/>
            <person name="Muzny D."/>
            <person name="Worley K."/>
            <person name="Gibbs R."/>
        </authorList>
    </citation>
    <scope>NUCLEOTIDE SEQUENCE [LARGE SCALE GENOMIC DNA]</scope>
    <source>
        <strain evidence="1 2">ATCC 33200</strain>
    </source>
</reference>
<dbReference type="EMBL" id="ACGR01000020">
    <property type="protein sequence ID" value="EEJ60837.1"/>
    <property type="molecule type" value="Genomic_DNA"/>
</dbReference>
<dbReference type="AlphaFoldDB" id="C2E2T7"/>